<protein>
    <submittedName>
        <fullName evidence="5">Uncharacterized protein</fullName>
    </submittedName>
</protein>
<organism evidence="5 6">
    <name type="scientific">Acer saccharum</name>
    <name type="common">Sugar maple</name>
    <dbReference type="NCBI Taxonomy" id="4024"/>
    <lineage>
        <taxon>Eukaryota</taxon>
        <taxon>Viridiplantae</taxon>
        <taxon>Streptophyta</taxon>
        <taxon>Embryophyta</taxon>
        <taxon>Tracheophyta</taxon>
        <taxon>Spermatophyta</taxon>
        <taxon>Magnoliopsida</taxon>
        <taxon>eudicotyledons</taxon>
        <taxon>Gunneridae</taxon>
        <taxon>Pentapetalae</taxon>
        <taxon>rosids</taxon>
        <taxon>malvids</taxon>
        <taxon>Sapindales</taxon>
        <taxon>Sapindaceae</taxon>
        <taxon>Hippocastanoideae</taxon>
        <taxon>Acereae</taxon>
        <taxon>Acer</taxon>
    </lineage>
</organism>
<sequence length="662" mass="74730">MATTQISKKRKFVAELNEVLTRELAEEDGYSGVEDFPKLKTIKLSNSHNLIETPDFTMVPNLEMLDLKGCTRLRKVHESVEVLKSLSVLNLEGCKNLQSFPVFSVLKSLKILNLQGCSKLDKFPENLEELEHLEELDVGGTAITQVPSSIARLTNLQKLSFQKCNSQPWWSSYLLRTNPRCLVLPSLTGLSCLKKLNLSECNLLEGTLPKDLVMMIVMLQQLGNRCHIGLPGNEIPEWFSCRSDDNSVKIGLPPNWLNDEFMGIAMCGVLSLDHKDFDGRQIGVICIMDILGISYEFTFATYRSTTFESDHLWLAYESRELFERAPLLSHLVPWECEYDSTNSVLVSTSTCIHARYEVMEGGRNSDVIKCGIRLVYKGDIECSEDDILPATDASILYQHHNCSTFPGNRRQFCMPDKLQGNEIPKWFSCRSNDNSVKIGLPPNWLNDEFMGITMCGVFTLDHKDLDGSEIRVSCRMDIMGNSYGFNCAPYSFKTFESNYLWLTYVSREQFEHDRSLTLESSHLRSSVYEYDSTNSVLVSTSTCIHAGFEVISTRGGHLNSKANKSGIRLVYKRDIDCYYKPTKNNLKNGRGAKKFDGAVSTIGNRFEILNEEVEEIMNEENVLTGTMPLNNKLKGKVVLSEITNAVGRQNSQPGKGNRKVTK</sequence>
<dbReference type="InterPro" id="IPR045344">
    <property type="entry name" value="C-JID"/>
</dbReference>
<dbReference type="SUPFAM" id="SSF52058">
    <property type="entry name" value="L domain-like"/>
    <property type="match status" value="1"/>
</dbReference>
<proteinExistence type="predicted"/>
<gene>
    <name evidence="5" type="ORF">LWI29_024484</name>
</gene>
<keyword evidence="1" id="KW-0433">Leucine-rich repeat</keyword>
<keyword evidence="6" id="KW-1185">Reference proteome</keyword>
<evidence type="ECO:0000256" key="1">
    <source>
        <dbReference type="ARBA" id="ARBA00022614"/>
    </source>
</evidence>
<dbReference type="InterPro" id="IPR032675">
    <property type="entry name" value="LRR_dom_sf"/>
</dbReference>
<accession>A0AA39S7M8</accession>
<dbReference type="PANTHER" id="PTHR45752:SF195">
    <property type="entry name" value="LEUCINE-RICH REPEAT (LRR) FAMILY PROTEIN-RELATED"/>
    <property type="match status" value="1"/>
</dbReference>
<feature type="domain" description="C-JID" evidence="3">
    <location>
        <begin position="230"/>
        <end position="381"/>
    </location>
</feature>
<dbReference type="Proteomes" id="UP001168877">
    <property type="component" value="Unassembled WGS sequence"/>
</dbReference>
<dbReference type="AlphaFoldDB" id="A0AA39S7M8"/>
<reference evidence="5" key="2">
    <citation type="submission" date="2023-06" db="EMBL/GenBank/DDBJ databases">
        <authorList>
            <person name="Swenson N.G."/>
            <person name="Wegrzyn J.L."/>
            <person name="Mcevoy S.L."/>
        </authorList>
    </citation>
    <scope>NUCLEOTIDE SEQUENCE</scope>
    <source>
        <strain evidence="5">NS2018</strain>
        <tissue evidence="5">Leaf</tissue>
    </source>
</reference>
<name>A0AA39S7M8_ACESA</name>
<dbReference type="Gene3D" id="3.80.10.10">
    <property type="entry name" value="Ribonuclease Inhibitor"/>
    <property type="match status" value="2"/>
</dbReference>
<dbReference type="InterPro" id="IPR055414">
    <property type="entry name" value="LRR_R13L4/SHOC2-like"/>
</dbReference>
<evidence type="ECO:0000313" key="5">
    <source>
        <dbReference type="EMBL" id="KAK0592741.1"/>
    </source>
</evidence>
<dbReference type="Pfam" id="PF23598">
    <property type="entry name" value="LRR_14"/>
    <property type="match status" value="1"/>
</dbReference>
<reference evidence="5" key="1">
    <citation type="journal article" date="2022" name="Plant J.">
        <title>Strategies of tolerance reflected in two North American maple genomes.</title>
        <authorList>
            <person name="McEvoy S.L."/>
            <person name="Sezen U.U."/>
            <person name="Trouern-Trend A."/>
            <person name="McMahon S.M."/>
            <person name="Schaberg P.G."/>
            <person name="Yang J."/>
            <person name="Wegrzyn J.L."/>
            <person name="Swenson N.G."/>
        </authorList>
    </citation>
    <scope>NUCLEOTIDE SEQUENCE</scope>
    <source>
        <strain evidence="5">NS2018</strain>
    </source>
</reference>
<keyword evidence="2" id="KW-0677">Repeat</keyword>
<evidence type="ECO:0000256" key="2">
    <source>
        <dbReference type="ARBA" id="ARBA00022737"/>
    </source>
</evidence>
<comment type="caution">
    <text evidence="5">The sequence shown here is derived from an EMBL/GenBank/DDBJ whole genome shotgun (WGS) entry which is preliminary data.</text>
</comment>
<evidence type="ECO:0000259" key="3">
    <source>
        <dbReference type="Pfam" id="PF20160"/>
    </source>
</evidence>
<dbReference type="Pfam" id="PF20160">
    <property type="entry name" value="C-JID"/>
    <property type="match status" value="2"/>
</dbReference>
<evidence type="ECO:0000259" key="4">
    <source>
        <dbReference type="Pfam" id="PF23598"/>
    </source>
</evidence>
<feature type="domain" description="Disease resistance R13L4/SHOC-2-like LRR" evidence="4">
    <location>
        <begin position="80"/>
        <end position="168"/>
    </location>
</feature>
<dbReference type="EMBL" id="JAUESC010000380">
    <property type="protein sequence ID" value="KAK0592741.1"/>
    <property type="molecule type" value="Genomic_DNA"/>
</dbReference>
<feature type="domain" description="C-JID" evidence="3">
    <location>
        <begin position="418"/>
        <end position="575"/>
    </location>
</feature>
<evidence type="ECO:0000313" key="6">
    <source>
        <dbReference type="Proteomes" id="UP001168877"/>
    </source>
</evidence>
<dbReference type="InterPro" id="IPR050715">
    <property type="entry name" value="LRR-SigEffector_domain"/>
</dbReference>
<dbReference type="PANTHER" id="PTHR45752">
    <property type="entry name" value="LEUCINE-RICH REPEAT-CONTAINING"/>
    <property type="match status" value="1"/>
</dbReference>